<comment type="catalytic activity">
    <reaction evidence="1">
        <text>D-glucose 6-phosphate = 1D-myo-inositol 3-phosphate</text>
        <dbReference type="Rhea" id="RHEA:10716"/>
        <dbReference type="ChEBI" id="CHEBI:58401"/>
        <dbReference type="ChEBI" id="CHEBI:61548"/>
        <dbReference type="EC" id="5.5.1.4"/>
    </reaction>
</comment>
<feature type="region of interest" description="Disordered" evidence="9">
    <location>
        <begin position="652"/>
        <end position="675"/>
    </location>
</feature>
<evidence type="ECO:0000256" key="2">
    <source>
        <dbReference type="ARBA" id="ARBA00001911"/>
    </source>
</evidence>
<dbReference type="PANTHER" id="PTHR11510">
    <property type="entry name" value="MYO-INOSITOL-1 PHOSPHATE SYNTHASE"/>
    <property type="match status" value="1"/>
</dbReference>
<reference evidence="11 12" key="1">
    <citation type="submission" date="2021-02" db="EMBL/GenBank/DDBJ databases">
        <title>Safari Cat Assemblies.</title>
        <authorList>
            <person name="Bredemeyer K.R."/>
            <person name="Murphy W.J."/>
        </authorList>
    </citation>
    <scope>NUCLEOTIDE SEQUENCE [LARGE SCALE GENOMIC DNA]</scope>
</reference>
<proteinExistence type="inferred from homology"/>
<dbReference type="InterPro" id="IPR002587">
    <property type="entry name" value="Myo-inos-1-P_Synthase"/>
</dbReference>
<reference evidence="11" key="2">
    <citation type="submission" date="2025-08" db="UniProtKB">
        <authorList>
            <consortium name="Ensembl"/>
        </authorList>
    </citation>
    <scope>IDENTIFICATION</scope>
    <source>
        <strain evidence="11">breed Abyssinian</strain>
    </source>
</reference>
<keyword evidence="12" id="KW-1185">Reference proteome</keyword>
<dbReference type="EC" id="5.5.1.4" evidence="5"/>
<sequence>MPPFPPRSSARATRTTLTRSTASTATCTRALSRSHGASRSWTPSSDSCPRAPRNTRLLAGRFCRNIEKSKRPTPTTARRSTAASTCTASWPTSRGSSPSTTSDSCRPGPSPRPRGWWSRPAPHAGPTLLDGRLAGAAPVPMMGMGTLRPSGIPQARDASRDVCPCPMFQLSAMEATAEFVVESPDVVYGPDAIEAQYEYRTTCVSREGGVLKEANYYGSLTQAGTVSLGLDAEGQEVFVPFSALLPMVAPDDLVFDGWDISSVNLAEAMRRAQVLDWGLQEQLWPHMESLRPRPSVYIPEFIAANQSARADNLILGTRAQQLEQIRRDIRDFRSSAGLDKVIVLWTANTERFCEVVPGLNDTAENLLRTIQLGLEVSPSTLFAVASILEGCAFLNGSPQNTLVPGALELARQRRVFVGGDDFKSGQTKVKSVLVDFLIGSGLKTMSIVSYNHLGNNDGQNLSAPPQFRSKEVSKSSVVDDMVQSNPVLYAPGEEPDHCVVIKYVPYVGDSKRALDEYTSELMLGGTNTLVLHNTCEDSLLAAPIMLDLVLLTELCQRVSFCTDADPEPQTFHSVLSLLSFLFKAPLVPPGSPVVNALFRQRSCIENILRACVGLPPQNHMLLEHKMERPGLTRGGPVVAACPVPCKKGPAPTAPNGCTGDANGHSQVDAPQMPTT</sequence>
<evidence type="ECO:0000313" key="11">
    <source>
        <dbReference type="Ensembl" id="ENSFCTP00005060766.1"/>
    </source>
</evidence>
<dbReference type="GeneTree" id="ENSGT00390000018395"/>
<dbReference type="Gene3D" id="3.40.50.720">
    <property type="entry name" value="NAD(P)-binding Rossmann-like Domain"/>
    <property type="match status" value="2"/>
</dbReference>
<keyword evidence="7" id="KW-0398">Inositol biosynthesis</keyword>
<evidence type="ECO:0000256" key="1">
    <source>
        <dbReference type="ARBA" id="ARBA00000113"/>
    </source>
</evidence>
<gene>
    <name evidence="11" type="primary">ISYNA1</name>
</gene>
<evidence type="ECO:0000259" key="10">
    <source>
        <dbReference type="Pfam" id="PF01658"/>
    </source>
</evidence>
<reference evidence="11" key="3">
    <citation type="submission" date="2025-09" db="UniProtKB">
        <authorList>
            <consortium name="Ensembl"/>
        </authorList>
    </citation>
    <scope>IDENTIFICATION</scope>
    <source>
        <strain evidence="11">breed Abyssinian</strain>
    </source>
</reference>
<comment type="cofactor">
    <cofactor evidence="2">
        <name>NAD(+)</name>
        <dbReference type="ChEBI" id="CHEBI:57540"/>
    </cofactor>
</comment>
<evidence type="ECO:0000313" key="12">
    <source>
        <dbReference type="Proteomes" id="UP000823872"/>
    </source>
</evidence>
<accession>A0ABI8ANK3</accession>
<evidence type="ECO:0000256" key="8">
    <source>
        <dbReference type="ARBA" id="ARBA00025559"/>
    </source>
</evidence>
<feature type="compositionally biased region" description="Low complexity" evidence="9">
    <location>
        <begin position="7"/>
        <end position="34"/>
    </location>
</feature>
<feature type="domain" description="Myo-inositol-1-phosphate synthase GAPDH-like" evidence="10">
    <location>
        <begin position="425"/>
        <end position="538"/>
    </location>
</feature>
<comment type="pathway">
    <text evidence="3">Polyol metabolism; myo-inositol biosynthesis; myo-inositol from D-glucose 6-phosphate: step 1/2.</text>
</comment>
<dbReference type="InterPro" id="IPR036291">
    <property type="entry name" value="NAD(P)-bd_dom_sf"/>
</dbReference>
<name>A0ABI8ANK3_FELCA</name>
<dbReference type="InterPro" id="IPR013021">
    <property type="entry name" value="Myo-inos-1-P_Synthase_GAPDH"/>
</dbReference>
<evidence type="ECO:0000256" key="6">
    <source>
        <dbReference type="ARBA" id="ARBA00017761"/>
    </source>
</evidence>
<dbReference type="Proteomes" id="UP000823872">
    <property type="component" value="Chromosome A2"/>
</dbReference>
<evidence type="ECO:0000256" key="4">
    <source>
        <dbReference type="ARBA" id="ARBA00010813"/>
    </source>
</evidence>
<evidence type="ECO:0000256" key="3">
    <source>
        <dbReference type="ARBA" id="ARBA00005117"/>
    </source>
</evidence>
<dbReference type="Ensembl" id="ENSFCTT00005090781.1">
    <property type="protein sequence ID" value="ENSFCTP00005060766.1"/>
    <property type="gene ID" value="ENSFCTG00005032882.1"/>
</dbReference>
<comment type="similarity">
    <text evidence="4">Belongs to the myo-inositol 1-phosphate synthase family.</text>
</comment>
<evidence type="ECO:0000256" key="7">
    <source>
        <dbReference type="ARBA" id="ARBA00022550"/>
    </source>
</evidence>
<feature type="region of interest" description="Disordered" evidence="9">
    <location>
        <begin position="1"/>
        <end position="130"/>
    </location>
</feature>
<organism evidence="11 12">
    <name type="scientific">Felis catus</name>
    <name type="common">Cat</name>
    <name type="synonym">Felis silvestris catus</name>
    <dbReference type="NCBI Taxonomy" id="9685"/>
    <lineage>
        <taxon>Eukaryota</taxon>
        <taxon>Metazoa</taxon>
        <taxon>Chordata</taxon>
        <taxon>Craniata</taxon>
        <taxon>Vertebrata</taxon>
        <taxon>Euteleostomi</taxon>
        <taxon>Mammalia</taxon>
        <taxon>Eutheria</taxon>
        <taxon>Laurasiatheria</taxon>
        <taxon>Carnivora</taxon>
        <taxon>Feliformia</taxon>
        <taxon>Felidae</taxon>
        <taxon>Felinae</taxon>
        <taxon>Felis</taxon>
    </lineage>
</organism>
<feature type="compositionally biased region" description="Low complexity" evidence="9">
    <location>
        <begin position="72"/>
        <end position="120"/>
    </location>
</feature>
<protein>
    <recommendedName>
        <fullName evidence="6">Inositol-3-phosphate synthase 1</fullName>
        <ecNumber evidence="5">5.5.1.4</ecNumber>
    </recommendedName>
</protein>
<evidence type="ECO:0000256" key="5">
    <source>
        <dbReference type="ARBA" id="ARBA00012125"/>
    </source>
</evidence>
<feature type="compositionally biased region" description="Polar residues" evidence="9">
    <location>
        <begin position="35"/>
        <end position="47"/>
    </location>
</feature>
<dbReference type="Pfam" id="PF07994">
    <property type="entry name" value="NAD_binding_5"/>
    <property type="match status" value="1"/>
</dbReference>
<comment type="function">
    <text evidence="8">Key enzyme in myo-inositol biosynthesis pathway that catalyzes the conversion of glucose 6-phosphate to 1-myo-inositol 1-phosphate in a NAD-dependent manner. Rate-limiting enzyme in the synthesis of all inositol-containing compounds.</text>
</comment>
<dbReference type="Pfam" id="PF01658">
    <property type="entry name" value="Inos-1-P_synth"/>
    <property type="match status" value="1"/>
</dbReference>
<dbReference type="SUPFAM" id="SSF55347">
    <property type="entry name" value="Glyceraldehyde-3-phosphate dehydrogenase-like, C-terminal domain"/>
    <property type="match status" value="1"/>
</dbReference>
<evidence type="ECO:0000256" key="9">
    <source>
        <dbReference type="SAM" id="MobiDB-lite"/>
    </source>
</evidence>
<dbReference type="SUPFAM" id="SSF51735">
    <property type="entry name" value="NAD(P)-binding Rossmann-fold domains"/>
    <property type="match status" value="1"/>
</dbReference>